<reference evidence="12 13" key="2">
    <citation type="journal article" date="2014" name="BMC Genomics">
        <title>An improved genome of the model marine alga Ostreococcus tauri unfolds by assessing Illumina de novo assemblies.</title>
        <authorList>
            <person name="Blanc-Mathieu R."/>
            <person name="Verhelst B."/>
            <person name="Derelle E."/>
            <person name="Rombauts S."/>
            <person name="Bouget F.Y."/>
            <person name="Carre I."/>
            <person name="Chateau A."/>
            <person name="Eyre-Walker A."/>
            <person name="Grimsley N."/>
            <person name="Moreau H."/>
            <person name="Piegu B."/>
            <person name="Rivals E."/>
            <person name="Schackwitz W."/>
            <person name="Van de Peer Y."/>
            <person name="Piganeau G."/>
        </authorList>
    </citation>
    <scope>NUCLEOTIDE SEQUENCE [LARGE SCALE GENOMIC DNA]</scope>
    <source>
        <strain evidence="13">OTTH 0595 / CCAP 157/2 / RCC745</strain>
    </source>
</reference>
<evidence type="ECO:0000256" key="4">
    <source>
        <dbReference type="ARBA" id="ARBA00022499"/>
    </source>
</evidence>
<keyword evidence="12" id="KW-0863">Zinc-finger</keyword>
<reference evidence="13" key="1">
    <citation type="journal article" date="2006" name="Proc. Natl. Acad. Sci. U.S.A.">
        <title>Genome analysis of the smallest free-living eukaryote Ostreococcus tauri unveils many unique features.</title>
        <authorList>
            <person name="Derelle E."/>
            <person name="Ferraz C."/>
            <person name="Rombauts S."/>
            <person name="Rouze P."/>
            <person name="Worden A.Z."/>
            <person name="Robbens S."/>
            <person name="Partensky F."/>
            <person name="Degroeve S."/>
            <person name="Echeynie S."/>
            <person name="Cooke R."/>
            <person name="Saeys Y."/>
            <person name="Wuyts J."/>
            <person name="Jabbari K."/>
            <person name="Bowler C."/>
            <person name="Panaud O."/>
            <person name="Piegu B."/>
            <person name="Ball S.G."/>
            <person name="Ral J.-P."/>
            <person name="Bouget F.-Y."/>
            <person name="Piganeau G."/>
            <person name="De Baets B."/>
            <person name="Picard A."/>
            <person name="Delseny M."/>
            <person name="Demaille J."/>
            <person name="Van de Peer Y."/>
            <person name="Moreau H."/>
        </authorList>
    </citation>
    <scope>NUCLEOTIDE SEQUENCE [LARGE SCALE GENOMIC DNA]</scope>
    <source>
        <strain evidence="13">OTTH 0595 / CCAP 157/2 / RCC745</strain>
    </source>
</reference>
<dbReference type="InterPro" id="IPR018866">
    <property type="entry name" value="Znf-4CXXC_R1"/>
</dbReference>
<dbReference type="KEGG" id="ota:OT_ostta13g02760"/>
<evidence type="ECO:0000256" key="1">
    <source>
        <dbReference type="ARBA" id="ARBA00004123"/>
    </source>
</evidence>
<dbReference type="GeneID" id="9837559"/>
<feature type="region of interest" description="Disordered" evidence="10">
    <location>
        <begin position="265"/>
        <end position="287"/>
    </location>
</feature>
<dbReference type="RefSeq" id="XP_003082758.2">
    <property type="nucleotide sequence ID" value="XM_003082710.2"/>
</dbReference>
<dbReference type="Proteomes" id="UP000009170">
    <property type="component" value="Unassembled WGS sequence"/>
</dbReference>
<evidence type="ECO:0000313" key="13">
    <source>
        <dbReference type="Proteomes" id="UP000009170"/>
    </source>
</evidence>
<evidence type="ECO:0000313" key="12">
    <source>
        <dbReference type="EMBL" id="CEG00213.1"/>
    </source>
</evidence>
<keyword evidence="7" id="KW-0805">Transcription regulation</keyword>
<comment type="caution">
    <text evidence="12">The sequence shown here is derived from an EMBL/GenBank/DDBJ whole genome shotgun (WGS) entry which is preliminary data.</text>
</comment>
<organism evidence="12 13">
    <name type="scientific">Ostreococcus tauri</name>
    <name type="common">Marine green alga</name>
    <dbReference type="NCBI Taxonomy" id="70448"/>
    <lineage>
        <taxon>Eukaryota</taxon>
        <taxon>Viridiplantae</taxon>
        <taxon>Chlorophyta</taxon>
        <taxon>Mamiellophyceae</taxon>
        <taxon>Mamiellales</taxon>
        <taxon>Bathycoccaceae</taxon>
        <taxon>Ostreococcus</taxon>
    </lineage>
</organism>
<evidence type="ECO:0000256" key="3">
    <source>
        <dbReference type="ARBA" id="ARBA00022490"/>
    </source>
</evidence>
<evidence type="ECO:0000256" key="7">
    <source>
        <dbReference type="ARBA" id="ARBA00023015"/>
    </source>
</evidence>
<keyword evidence="12" id="KW-0479">Metal-binding</keyword>
<keyword evidence="9" id="KW-0539">Nucleus</keyword>
<evidence type="ECO:0000256" key="2">
    <source>
        <dbReference type="ARBA" id="ARBA00004496"/>
    </source>
</evidence>
<dbReference type="OrthoDB" id="298344at2759"/>
<protein>
    <submittedName>
        <fullName evidence="12">Zinc-finger domain of monoamine-oxidase A repressor R1</fullName>
    </submittedName>
</protein>
<proteinExistence type="predicted"/>
<keyword evidence="3" id="KW-0963">Cytoplasm</keyword>
<feature type="domain" description="Zinc-finger" evidence="11">
    <location>
        <begin position="133"/>
        <end position="230"/>
    </location>
</feature>
<evidence type="ECO:0000256" key="9">
    <source>
        <dbReference type="ARBA" id="ARBA00023242"/>
    </source>
</evidence>
<evidence type="ECO:0000256" key="10">
    <source>
        <dbReference type="SAM" id="MobiDB-lite"/>
    </source>
</evidence>
<sequence length="287" mass="32567">MAPFVVASPARASMSAYEAERAARIEANRARMAELGVVRAKRALETGGVKRRREFLKHTCDSTRAPTRTSRRQRREAPENFTVDDLARARELMEIEYAEETYERRHVEALAKAPERAWTLFVDGYDEKGRRIYDPVNGECCHQCRQKTKGLRTRCAGCEMMRGVYCGDCLWMRQGQNIREAIARGDAWRCPSCLDICNCSFCRTKKGYAPTGAMYRRALAMGYDSVAHYLVLTNQKDEAARDAAKREAEVKAAAYAKAETHAMAPLDTNSPEVKRPHWLEPKVYAAE</sequence>
<evidence type="ECO:0000256" key="5">
    <source>
        <dbReference type="ARBA" id="ARBA00022553"/>
    </source>
</evidence>
<comment type="subcellular location">
    <subcellularLocation>
        <location evidence="2">Cytoplasm</location>
    </subcellularLocation>
    <subcellularLocation>
        <location evidence="1">Nucleus</location>
    </subcellularLocation>
</comment>
<dbReference type="FunCoup" id="A0A096P8C0">
    <property type="interactions" value="140"/>
</dbReference>
<gene>
    <name evidence="12" type="ORF">OT_ostta13g02760</name>
</gene>
<accession>A0A096P8C0</accession>
<keyword evidence="12" id="KW-0862">Zinc</keyword>
<dbReference type="PANTHER" id="PTHR31169:SF23">
    <property type="entry name" value="OS03G0572250 PROTEIN"/>
    <property type="match status" value="1"/>
</dbReference>
<keyword evidence="8" id="KW-0804">Transcription</keyword>
<dbReference type="Pfam" id="PF10497">
    <property type="entry name" value="zf-4CXXC_R1"/>
    <property type="match status" value="1"/>
</dbReference>
<name>A0A096P8C0_OSTTA</name>
<dbReference type="GO" id="GO:0008270">
    <property type="term" value="F:zinc ion binding"/>
    <property type="evidence" value="ECO:0007669"/>
    <property type="project" value="UniProtKB-KW"/>
</dbReference>
<dbReference type="InParanoid" id="A0A096P8C0"/>
<keyword evidence="13" id="KW-1185">Reference proteome</keyword>
<evidence type="ECO:0000259" key="11">
    <source>
        <dbReference type="Pfam" id="PF10497"/>
    </source>
</evidence>
<keyword evidence="4" id="KW-1017">Isopeptide bond</keyword>
<dbReference type="GO" id="GO:0006355">
    <property type="term" value="P:regulation of DNA-templated transcription"/>
    <property type="evidence" value="ECO:0007669"/>
    <property type="project" value="InterPro"/>
</dbReference>
<dbReference type="PANTHER" id="PTHR31169">
    <property type="entry name" value="OS05G0300700 PROTEIN"/>
    <property type="match status" value="1"/>
</dbReference>
<dbReference type="EMBL" id="CAID01000013">
    <property type="protein sequence ID" value="CEG00213.1"/>
    <property type="molecule type" value="Genomic_DNA"/>
</dbReference>
<dbReference type="InterPro" id="IPR040221">
    <property type="entry name" value="CDCA7/CDA7L"/>
</dbReference>
<dbReference type="GO" id="GO:0005634">
    <property type="term" value="C:nucleus"/>
    <property type="evidence" value="ECO:0007669"/>
    <property type="project" value="UniProtKB-SubCell"/>
</dbReference>
<evidence type="ECO:0000256" key="6">
    <source>
        <dbReference type="ARBA" id="ARBA00022843"/>
    </source>
</evidence>
<dbReference type="AlphaFoldDB" id="A0A096P8C0"/>
<evidence type="ECO:0000256" key="8">
    <source>
        <dbReference type="ARBA" id="ARBA00023163"/>
    </source>
</evidence>
<keyword evidence="5" id="KW-0597">Phosphoprotein</keyword>
<dbReference type="STRING" id="70448.A0A096P8C0"/>
<keyword evidence="6" id="KW-0832">Ubl conjugation</keyword>
<dbReference type="GO" id="GO:0005737">
    <property type="term" value="C:cytoplasm"/>
    <property type="evidence" value="ECO:0007669"/>
    <property type="project" value="UniProtKB-SubCell"/>
</dbReference>